<keyword evidence="3" id="KW-1185">Reference proteome</keyword>
<name>A0A835I5C2_9MAGN</name>
<keyword evidence="1" id="KW-0812">Transmembrane</keyword>
<evidence type="ECO:0000313" key="2">
    <source>
        <dbReference type="EMBL" id="KAF9609463.1"/>
    </source>
</evidence>
<dbReference type="AlphaFoldDB" id="A0A835I5C2"/>
<dbReference type="EMBL" id="JADFTS010000004">
    <property type="protein sequence ID" value="KAF9609463.1"/>
    <property type="molecule type" value="Genomic_DNA"/>
</dbReference>
<reference evidence="2 3" key="1">
    <citation type="submission" date="2020-10" db="EMBL/GenBank/DDBJ databases">
        <title>The Coptis chinensis genome and diversification of protoberbering-type alkaloids.</title>
        <authorList>
            <person name="Wang B."/>
            <person name="Shu S."/>
            <person name="Song C."/>
            <person name="Liu Y."/>
        </authorList>
    </citation>
    <scope>NUCLEOTIDE SEQUENCE [LARGE SCALE GENOMIC DNA]</scope>
    <source>
        <strain evidence="2">HL-2020</strain>
        <tissue evidence="2">Leaf</tissue>
    </source>
</reference>
<keyword evidence="1" id="KW-1133">Transmembrane helix</keyword>
<gene>
    <name evidence="2" type="ORF">IFM89_016462</name>
</gene>
<dbReference type="Proteomes" id="UP000631114">
    <property type="component" value="Unassembled WGS sequence"/>
</dbReference>
<organism evidence="2 3">
    <name type="scientific">Coptis chinensis</name>
    <dbReference type="NCBI Taxonomy" id="261450"/>
    <lineage>
        <taxon>Eukaryota</taxon>
        <taxon>Viridiplantae</taxon>
        <taxon>Streptophyta</taxon>
        <taxon>Embryophyta</taxon>
        <taxon>Tracheophyta</taxon>
        <taxon>Spermatophyta</taxon>
        <taxon>Magnoliopsida</taxon>
        <taxon>Ranunculales</taxon>
        <taxon>Ranunculaceae</taxon>
        <taxon>Coptidoideae</taxon>
        <taxon>Coptis</taxon>
    </lineage>
</organism>
<dbReference type="OrthoDB" id="1707188at2759"/>
<evidence type="ECO:0000313" key="3">
    <source>
        <dbReference type="Proteomes" id="UP000631114"/>
    </source>
</evidence>
<sequence length="84" mass="9738">MLCRSVEHLLMYMVLVELVIVTLNHKIYWLILTPISLRYVISEVQGSWENAHHRRSVAASLVQGVYVLERDRQENRQGPHALAS</sequence>
<proteinExistence type="predicted"/>
<keyword evidence="1" id="KW-0472">Membrane</keyword>
<feature type="transmembrane region" description="Helical" evidence="1">
    <location>
        <begin position="9"/>
        <end position="31"/>
    </location>
</feature>
<comment type="caution">
    <text evidence="2">The sequence shown here is derived from an EMBL/GenBank/DDBJ whole genome shotgun (WGS) entry which is preliminary data.</text>
</comment>
<protein>
    <submittedName>
        <fullName evidence="2">Uncharacterized protein</fullName>
    </submittedName>
</protein>
<evidence type="ECO:0000256" key="1">
    <source>
        <dbReference type="SAM" id="Phobius"/>
    </source>
</evidence>
<accession>A0A835I5C2</accession>